<protein>
    <submittedName>
        <fullName evidence="2">Uncharacterized protein</fullName>
    </submittedName>
</protein>
<gene>
    <name evidence="2" type="ORF">EV420DRAFT_1635384</name>
</gene>
<dbReference type="RefSeq" id="XP_060338402.1">
    <property type="nucleotide sequence ID" value="XM_060476437.1"/>
</dbReference>
<comment type="caution">
    <text evidence="2">The sequence shown here is derived from an EMBL/GenBank/DDBJ whole genome shotgun (WGS) entry which is preliminary data.</text>
</comment>
<reference evidence="2" key="1">
    <citation type="submission" date="2023-06" db="EMBL/GenBank/DDBJ databases">
        <authorList>
            <consortium name="Lawrence Berkeley National Laboratory"/>
            <person name="Ahrendt S."/>
            <person name="Sahu N."/>
            <person name="Indic B."/>
            <person name="Wong-Bajracharya J."/>
            <person name="Merenyi Z."/>
            <person name="Ke H.-M."/>
            <person name="Monk M."/>
            <person name="Kocsube S."/>
            <person name="Drula E."/>
            <person name="Lipzen A."/>
            <person name="Balint B."/>
            <person name="Henrissat B."/>
            <person name="Andreopoulos B."/>
            <person name="Martin F.M."/>
            <person name="Harder C.B."/>
            <person name="Rigling D."/>
            <person name="Ford K.L."/>
            <person name="Foster G.D."/>
            <person name="Pangilinan J."/>
            <person name="Papanicolaou A."/>
            <person name="Barry K."/>
            <person name="LaButti K."/>
            <person name="Viragh M."/>
            <person name="Koriabine M."/>
            <person name="Yan M."/>
            <person name="Riley R."/>
            <person name="Champramary S."/>
            <person name="Plett K.L."/>
            <person name="Tsai I.J."/>
            <person name="Slot J."/>
            <person name="Sipos G."/>
            <person name="Plett J."/>
            <person name="Nagy L.G."/>
            <person name="Grigoriev I.V."/>
        </authorList>
    </citation>
    <scope>NUCLEOTIDE SEQUENCE</scope>
    <source>
        <strain evidence="2">CCBAS 213</strain>
    </source>
</reference>
<dbReference type="EMBL" id="JAUEPS010000002">
    <property type="protein sequence ID" value="KAK0468127.1"/>
    <property type="molecule type" value="Genomic_DNA"/>
</dbReference>
<evidence type="ECO:0000256" key="1">
    <source>
        <dbReference type="SAM" id="MobiDB-lite"/>
    </source>
</evidence>
<feature type="compositionally biased region" description="Basic and acidic residues" evidence="1">
    <location>
        <begin position="1"/>
        <end position="24"/>
    </location>
</feature>
<evidence type="ECO:0000313" key="3">
    <source>
        <dbReference type="Proteomes" id="UP001175211"/>
    </source>
</evidence>
<dbReference type="AlphaFoldDB" id="A0AA39NM13"/>
<proteinExistence type="predicted"/>
<sequence>MRAAADDKPVGPRYRDRDDEKLKSMDPPVSVYLSVHILDTRGVGKGLDDESLDPAIEATALVILLHPHYAVDSQTFEKKSNGHVLASGTGVSHLTGKGPNSL</sequence>
<evidence type="ECO:0000313" key="2">
    <source>
        <dbReference type="EMBL" id="KAK0468127.1"/>
    </source>
</evidence>
<accession>A0AA39NM13</accession>
<dbReference type="GeneID" id="85359985"/>
<name>A0AA39NM13_ARMTA</name>
<feature type="region of interest" description="Disordered" evidence="1">
    <location>
        <begin position="1"/>
        <end position="25"/>
    </location>
</feature>
<keyword evidence="3" id="KW-1185">Reference proteome</keyword>
<dbReference type="Proteomes" id="UP001175211">
    <property type="component" value="Unassembled WGS sequence"/>
</dbReference>
<organism evidence="2 3">
    <name type="scientific">Armillaria tabescens</name>
    <name type="common">Ringless honey mushroom</name>
    <name type="synonym">Agaricus tabescens</name>
    <dbReference type="NCBI Taxonomy" id="1929756"/>
    <lineage>
        <taxon>Eukaryota</taxon>
        <taxon>Fungi</taxon>
        <taxon>Dikarya</taxon>
        <taxon>Basidiomycota</taxon>
        <taxon>Agaricomycotina</taxon>
        <taxon>Agaricomycetes</taxon>
        <taxon>Agaricomycetidae</taxon>
        <taxon>Agaricales</taxon>
        <taxon>Marasmiineae</taxon>
        <taxon>Physalacriaceae</taxon>
        <taxon>Desarmillaria</taxon>
    </lineage>
</organism>